<organism evidence="2 3">
    <name type="scientific">Candidatus Roizmanbacteria bacterium GW2011_GWA2_35_8</name>
    <dbReference type="NCBI Taxonomy" id="1618479"/>
    <lineage>
        <taxon>Bacteria</taxon>
        <taxon>Candidatus Roizmaniibacteriota</taxon>
    </lineage>
</organism>
<dbReference type="GO" id="GO:0004633">
    <property type="term" value="F:phosphopantothenoylcysteine decarboxylase activity"/>
    <property type="evidence" value="ECO:0007669"/>
    <property type="project" value="TreeGrafter"/>
</dbReference>
<dbReference type="PANTHER" id="PTHR14359">
    <property type="entry name" value="HOMO-OLIGOMERIC FLAVIN CONTAINING CYS DECARBOXYLASE FAMILY"/>
    <property type="match status" value="1"/>
</dbReference>
<dbReference type="PATRIC" id="fig|1618479.3.peg.159"/>
<dbReference type="Gene3D" id="3.40.50.1950">
    <property type="entry name" value="Flavin prenyltransferase-like"/>
    <property type="match status" value="1"/>
</dbReference>
<dbReference type="GO" id="GO:0015937">
    <property type="term" value="P:coenzyme A biosynthetic process"/>
    <property type="evidence" value="ECO:0007669"/>
    <property type="project" value="TreeGrafter"/>
</dbReference>
<dbReference type="EMBL" id="LBQX01000008">
    <property type="protein sequence ID" value="KKP87057.1"/>
    <property type="molecule type" value="Genomic_DNA"/>
</dbReference>
<feature type="domain" description="Flavoprotein" evidence="1">
    <location>
        <begin position="3"/>
        <end position="147"/>
    </location>
</feature>
<evidence type="ECO:0000313" key="3">
    <source>
        <dbReference type="Proteomes" id="UP000034536"/>
    </source>
</evidence>
<accession>A0A0G0G5P5</accession>
<gene>
    <name evidence="2" type="ORF">UR89_C0008G0029</name>
</gene>
<comment type="caution">
    <text evidence="2">The sequence shown here is derived from an EMBL/GenBank/DDBJ whole genome shotgun (WGS) entry which is preliminary data.</text>
</comment>
<dbReference type="GO" id="GO:0071513">
    <property type="term" value="C:phosphopantothenoylcysteine decarboxylase complex"/>
    <property type="evidence" value="ECO:0007669"/>
    <property type="project" value="TreeGrafter"/>
</dbReference>
<dbReference type="InterPro" id="IPR036551">
    <property type="entry name" value="Flavin_trans-like"/>
</dbReference>
<dbReference type="GO" id="GO:0010181">
    <property type="term" value="F:FMN binding"/>
    <property type="evidence" value="ECO:0007669"/>
    <property type="project" value="TreeGrafter"/>
</dbReference>
<dbReference type="AlphaFoldDB" id="A0A0G0G5P5"/>
<dbReference type="PANTHER" id="PTHR14359:SF6">
    <property type="entry name" value="PHOSPHOPANTOTHENOYLCYSTEINE DECARBOXYLASE"/>
    <property type="match status" value="1"/>
</dbReference>
<evidence type="ECO:0000259" key="1">
    <source>
        <dbReference type="Pfam" id="PF02441"/>
    </source>
</evidence>
<dbReference type="InterPro" id="IPR003382">
    <property type="entry name" value="Flavoprotein"/>
</dbReference>
<dbReference type="Proteomes" id="UP000034536">
    <property type="component" value="Unassembled WGS sequence"/>
</dbReference>
<dbReference type="Pfam" id="PF02441">
    <property type="entry name" value="Flavoprotein"/>
    <property type="match status" value="1"/>
</dbReference>
<name>A0A0G0G5P5_9BACT</name>
<dbReference type="SUPFAM" id="SSF52507">
    <property type="entry name" value="Homo-oligomeric flavin-containing Cys decarboxylases, HFCD"/>
    <property type="match status" value="1"/>
</dbReference>
<sequence length="169" mass="18426">MKKTIVLGISSSISAYKVADLAELLVKDGKNVEVIMTSSATRIISPNKIEKVTGNKVYIDLFSKHFKTEDILKNRKVDHIDLADCADIFVIVPGTANIIGKLANGIADDFLTTTALAITSPIILCPSMNVNMWNHPIVKENILVLKKVGYQIIEPVEGKLACGYEGKGR</sequence>
<reference evidence="2 3" key="1">
    <citation type="journal article" date="2015" name="Nature">
        <title>rRNA introns, odd ribosomes, and small enigmatic genomes across a large radiation of phyla.</title>
        <authorList>
            <person name="Brown C.T."/>
            <person name="Hug L.A."/>
            <person name="Thomas B.C."/>
            <person name="Sharon I."/>
            <person name="Castelle C.J."/>
            <person name="Singh A."/>
            <person name="Wilkins M.J."/>
            <person name="Williams K.H."/>
            <person name="Banfield J.F."/>
        </authorList>
    </citation>
    <scope>NUCLEOTIDE SEQUENCE [LARGE SCALE GENOMIC DNA]</scope>
</reference>
<protein>
    <submittedName>
        <fullName evidence="2">Phosphopantothenoylcysteine decarboxylase / Phosphopantothenoylcysteine synthetase</fullName>
    </submittedName>
</protein>
<evidence type="ECO:0000313" key="2">
    <source>
        <dbReference type="EMBL" id="KKP87057.1"/>
    </source>
</evidence>
<proteinExistence type="predicted"/>